<evidence type="ECO:0000313" key="2">
    <source>
        <dbReference type="Proteomes" id="UP000703893"/>
    </source>
</evidence>
<dbReference type="Proteomes" id="UP000703893">
    <property type="component" value="Unassembled WGS sequence"/>
</dbReference>
<accession>A0A937X6Z1</accession>
<protein>
    <submittedName>
        <fullName evidence="1">Uncharacterized protein</fullName>
    </submittedName>
</protein>
<organism evidence="1 2">
    <name type="scientific">Candidatus Tanganyikabacteria bacterium</name>
    <dbReference type="NCBI Taxonomy" id="2961651"/>
    <lineage>
        <taxon>Bacteria</taxon>
        <taxon>Bacillati</taxon>
        <taxon>Candidatus Sericytochromatia</taxon>
        <taxon>Candidatus Tanganyikabacteria</taxon>
    </lineage>
</organism>
<name>A0A937X6Z1_9BACT</name>
<dbReference type="AlphaFoldDB" id="A0A937X6Z1"/>
<comment type="caution">
    <text evidence="1">The sequence shown here is derived from an EMBL/GenBank/DDBJ whole genome shotgun (WGS) entry which is preliminary data.</text>
</comment>
<sequence>MRPLPAAVAHAGTQAHPRSLFPFPLPSLGNLPVDIKVGRSGSLEATTSLLGLLPVKVSVDPEKVLAGRYGRQMTVNLMTPGKAILTGDMQVEGFPVPEVTLDDQGLGQGFKNLQFYLVADHQVHIDGIVRLGPFELPFQADAFGQKTGNGLYDFSISNVALFGSWKVPTWFATWLARMVVAWATPANFLGRPAPDRISVDLRSAFNGEDTRTRDA</sequence>
<dbReference type="EMBL" id="VGJX01000318">
    <property type="protein sequence ID" value="MBM3274756.1"/>
    <property type="molecule type" value="Genomic_DNA"/>
</dbReference>
<evidence type="ECO:0000313" key="1">
    <source>
        <dbReference type="EMBL" id="MBM3274756.1"/>
    </source>
</evidence>
<gene>
    <name evidence="1" type="ORF">FJZ00_06365</name>
</gene>
<proteinExistence type="predicted"/>
<reference evidence="1 2" key="1">
    <citation type="submission" date="2019-03" db="EMBL/GenBank/DDBJ databases">
        <title>Lake Tanganyika Metagenome-Assembled Genomes (MAGs).</title>
        <authorList>
            <person name="Tran P."/>
        </authorList>
    </citation>
    <scope>NUCLEOTIDE SEQUENCE [LARGE SCALE GENOMIC DNA]</scope>
    <source>
        <strain evidence="1">K_DeepCast_65m_m2_236</strain>
    </source>
</reference>